<dbReference type="RefSeq" id="WP_183602142.1">
    <property type="nucleotide sequence ID" value="NZ_JACHXK010000010.1"/>
</dbReference>
<feature type="transmembrane region" description="Helical" evidence="1">
    <location>
        <begin position="6"/>
        <end position="24"/>
    </location>
</feature>
<dbReference type="EMBL" id="JACHXK010000010">
    <property type="protein sequence ID" value="MBB3112162.1"/>
    <property type="molecule type" value="Genomic_DNA"/>
</dbReference>
<accession>A0A7W5B0I2</accession>
<dbReference type="AlphaFoldDB" id="A0A7W5B0I2"/>
<reference evidence="2 3" key="1">
    <citation type="submission" date="2020-08" db="EMBL/GenBank/DDBJ databases">
        <title>Genomic Encyclopedia of Type Strains, Phase III (KMG-III): the genomes of soil and plant-associated and newly described type strains.</title>
        <authorList>
            <person name="Whitman W."/>
        </authorList>
    </citation>
    <scope>NUCLEOTIDE SEQUENCE [LARGE SCALE GENOMIC DNA]</scope>
    <source>
        <strain evidence="2 3">CECT 5862</strain>
    </source>
</reference>
<keyword evidence="1" id="KW-0812">Transmembrane</keyword>
<organism evidence="2 3">
    <name type="scientific">Paenibacillus phyllosphaerae</name>
    <dbReference type="NCBI Taxonomy" id="274593"/>
    <lineage>
        <taxon>Bacteria</taxon>
        <taxon>Bacillati</taxon>
        <taxon>Bacillota</taxon>
        <taxon>Bacilli</taxon>
        <taxon>Bacillales</taxon>
        <taxon>Paenibacillaceae</taxon>
        <taxon>Paenibacillus</taxon>
    </lineage>
</organism>
<keyword evidence="3" id="KW-1185">Reference proteome</keyword>
<name>A0A7W5B0I2_9BACL</name>
<evidence type="ECO:0000256" key="1">
    <source>
        <dbReference type="SAM" id="Phobius"/>
    </source>
</evidence>
<gene>
    <name evidence="2" type="ORF">FHS18_004240</name>
</gene>
<evidence type="ECO:0000313" key="3">
    <source>
        <dbReference type="Proteomes" id="UP000570361"/>
    </source>
</evidence>
<keyword evidence="1" id="KW-1133">Transmembrane helix</keyword>
<proteinExistence type="predicted"/>
<keyword evidence="1" id="KW-0472">Membrane</keyword>
<evidence type="ECO:0000313" key="2">
    <source>
        <dbReference type="EMBL" id="MBB3112162.1"/>
    </source>
</evidence>
<protein>
    <submittedName>
        <fullName evidence="2">Uncharacterized protein</fullName>
    </submittedName>
</protein>
<comment type="caution">
    <text evidence="2">The sequence shown here is derived from an EMBL/GenBank/DDBJ whole genome shotgun (WGS) entry which is preliminary data.</text>
</comment>
<sequence length="178" mass="19458">MKRLWVIGAIAAVIVIGIAAYFIVGEGPDQREEAAPIAIQETIGDLAYEVHLDQDRFGLDDKIIVRTKITNLGSEKLSYVSGSSSCPRHADVNIAHEQSGTQLTNPSQICTSDEVTSILEPGKAAEGEIEFLPEQWKGNKLVPAETGAYEVTVALPLNREQIELKMKRETVKTTIVLE</sequence>
<dbReference type="Proteomes" id="UP000570361">
    <property type="component" value="Unassembled WGS sequence"/>
</dbReference>